<dbReference type="SUPFAM" id="SSF48208">
    <property type="entry name" value="Six-hairpin glycosidases"/>
    <property type="match status" value="2"/>
</dbReference>
<dbReference type="Proteomes" id="UP000198984">
    <property type="component" value="Unassembled WGS sequence"/>
</dbReference>
<evidence type="ECO:0008006" key="3">
    <source>
        <dbReference type="Google" id="ProtNLM"/>
    </source>
</evidence>
<reference evidence="1 2" key="1">
    <citation type="submission" date="2016-10" db="EMBL/GenBank/DDBJ databases">
        <authorList>
            <person name="de Groot N.N."/>
        </authorList>
    </citation>
    <scope>NUCLEOTIDE SEQUENCE [LARGE SCALE GENOMIC DNA]</scope>
    <source>
        <strain evidence="1 2">DSM 21039</strain>
    </source>
</reference>
<dbReference type="STRING" id="573321.SAMN04488505_10277"/>
<name>A0A1H7PG59_9BACT</name>
<sequence>MKWINKTVFTACMAGALLGAQQVNGQLKKEEVITAINETAGYVSGVLLDEEGKSRCDYNLTEGKWYPYEVPWHTGQAVNALLAAYKVTHNEAYLDAAKKGGNYWIGMEIKDNPKLNGMVRAIHGDVLGPDFVVFATVSDGTPGIYELSKVTKDPKYAQVATNAAAWMMKNMYDKDKGICYDNLNIITGEVLKEYSPFWKQKAMKDQELYDVSRPNTEGSLFKDAYEFSKDTAFRNAFIVLCNSLLKLQGPDGVWMRFMPNSEEEHSFHPRFSLWYAESLIEAYKLTGDKKYLEGAAHTARTFAKAQKKDGTIYYDNYTNGRASDKGSATGSAAALAGIVWIALSENGYKEFDKHIEKSATWLMKNRYALDHPDPNLRGAVLETRTRSKDGKIWLTNRDIGTSFAVRFFADYLAFKYK</sequence>
<dbReference type="Gene3D" id="1.50.10.20">
    <property type="match status" value="1"/>
</dbReference>
<evidence type="ECO:0000313" key="1">
    <source>
        <dbReference type="EMBL" id="SEL34713.1"/>
    </source>
</evidence>
<accession>A0A1H7PG59</accession>
<evidence type="ECO:0000313" key="2">
    <source>
        <dbReference type="Proteomes" id="UP000198984"/>
    </source>
</evidence>
<proteinExistence type="predicted"/>
<dbReference type="AlphaFoldDB" id="A0A1H7PG59"/>
<gene>
    <name evidence="1" type="ORF">SAMN04488505_10277</name>
</gene>
<dbReference type="GO" id="GO:0005975">
    <property type="term" value="P:carbohydrate metabolic process"/>
    <property type="evidence" value="ECO:0007669"/>
    <property type="project" value="InterPro"/>
</dbReference>
<dbReference type="InterPro" id="IPR008928">
    <property type="entry name" value="6-hairpin_glycosidase_sf"/>
</dbReference>
<dbReference type="OrthoDB" id="628098at2"/>
<dbReference type="EMBL" id="FOBB01000002">
    <property type="protein sequence ID" value="SEL34713.1"/>
    <property type="molecule type" value="Genomic_DNA"/>
</dbReference>
<dbReference type="RefSeq" id="WP_089908684.1">
    <property type="nucleotide sequence ID" value="NZ_FOBB01000002.1"/>
</dbReference>
<organism evidence="1 2">
    <name type="scientific">Chitinophaga rupis</name>
    <dbReference type="NCBI Taxonomy" id="573321"/>
    <lineage>
        <taxon>Bacteria</taxon>
        <taxon>Pseudomonadati</taxon>
        <taxon>Bacteroidota</taxon>
        <taxon>Chitinophagia</taxon>
        <taxon>Chitinophagales</taxon>
        <taxon>Chitinophagaceae</taxon>
        <taxon>Chitinophaga</taxon>
    </lineage>
</organism>
<keyword evidence="2" id="KW-1185">Reference proteome</keyword>
<protein>
    <recommendedName>
        <fullName evidence="3">Glycosyl Hydrolase Family 88</fullName>
    </recommendedName>
</protein>